<comment type="caution">
    <text evidence="10">The sequence shown here is derived from an EMBL/GenBank/DDBJ whole genome shotgun (WGS) entry which is preliminary data.</text>
</comment>
<evidence type="ECO:0000256" key="3">
    <source>
        <dbReference type="ARBA" id="ARBA00022741"/>
    </source>
</evidence>
<dbReference type="NCBIfam" id="NF006367">
    <property type="entry name" value="PRK08591.1"/>
    <property type="match status" value="1"/>
</dbReference>
<keyword evidence="3 7" id="KW-0547">Nucleotide-binding</keyword>
<dbReference type="PANTHER" id="PTHR18866:SF127">
    <property type="match status" value="1"/>
</dbReference>
<keyword evidence="2" id="KW-0436">Ligase</keyword>
<dbReference type="SMART" id="SM00878">
    <property type="entry name" value="Biotin_carb_C"/>
    <property type="match status" value="1"/>
</dbReference>
<keyword evidence="6" id="KW-0092">Biotin</keyword>
<dbReference type="GO" id="GO:0046872">
    <property type="term" value="F:metal ion binding"/>
    <property type="evidence" value="ECO:0007669"/>
    <property type="project" value="InterPro"/>
</dbReference>
<dbReference type="Pfam" id="PF02785">
    <property type="entry name" value="Biotin_carb_C"/>
    <property type="match status" value="1"/>
</dbReference>
<dbReference type="InterPro" id="IPR011761">
    <property type="entry name" value="ATP-grasp"/>
</dbReference>
<dbReference type="Gene3D" id="3.30.470.20">
    <property type="entry name" value="ATP-grasp fold, B domain"/>
    <property type="match status" value="1"/>
</dbReference>
<dbReference type="GO" id="GO:2001295">
    <property type="term" value="P:malonyl-CoA biosynthetic process"/>
    <property type="evidence" value="ECO:0007669"/>
    <property type="project" value="UniProtKB-UniPathway"/>
</dbReference>
<dbReference type="InterPro" id="IPR050856">
    <property type="entry name" value="Biotin_carboxylase_complex"/>
</dbReference>
<keyword evidence="4 7" id="KW-0067">ATP-binding</keyword>
<dbReference type="Pfam" id="PF02786">
    <property type="entry name" value="CPSase_L_D2"/>
    <property type="match status" value="1"/>
</dbReference>
<protein>
    <recommendedName>
        <fullName evidence="1">biotin carboxylase</fullName>
        <ecNumber evidence="1">6.3.4.14</ecNumber>
    </recommendedName>
</protein>
<dbReference type="InterPro" id="IPR005482">
    <property type="entry name" value="Biotin_COase_C"/>
</dbReference>
<organism evidence="10 11">
    <name type="scientific">Candidatus Thermofonsia Clade 1 bacterium</name>
    <dbReference type="NCBI Taxonomy" id="2364210"/>
    <lineage>
        <taxon>Bacteria</taxon>
        <taxon>Bacillati</taxon>
        <taxon>Chloroflexota</taxon>
        <taxon>Candidatus Thermofontia</taxon>
        <taxon>Candidatus Thermofonsia Clade 1</taxon>
    </lineage>
</organism>
<evidence type="ECO:0000313" key="10">
    <source>
        <dbReference type="EMBL" id="PJF37055.1"/>
    </source>
</evidence>
<dbReference type="GO" id="GO:0004075">
    <property type="term" value="F:biotin carboxylase activity"/>
    <property type="evidence" value="ECO:0007669"/>
    <property type="project" value="UniProtKB-EC"/>
</dbReference>
<feature type="domain" description="ATP-grasp" evidence="8">
    <location>
        <begin position="129"/>
        <end position="326"/>
    </location>
</feature>
<dbReference type="InterPro" id="IPR016185">
    <property type="entry name" value="PreATP-grasp_dom_sf"/>
</dbReference>
<dbReference type="SUPFAM" id="SSF52440">
    <property type="entry name" value="PreATP-grasp domain"/>
    <property type="match status" value="1"/>
</dbReference>
<dbReference type="NCBIfam" id="TIGR00514">
    <property type="entry name" value="accC"/>
    <property type="match status" value="1"/>
</dbReference>
<dbReference type="GO" id="GO:0005524">
    <property type="term" value="F:ATP binding"/>
    <property type="evidence" value="ECO:0007669"/>
    <property type="project" value="UniProtKB-UniRule"/>
</dbReference>
<gene>
    <name evidence="10" type="primary">accC</name>
    <name evidence="10" type="ORF">CUN49_02375</name>
</gene>
<evidence type="ECO:0000256" key="6">
    <source>
        <dbReference type="ARBA" id="ARBA00023267"/>
    </source>
</evidence>
<dbReference type="AlphaFoldDB" id="A0A2M8PHM4"/>
<keyword evidence="5" id="KW-0460">Magnesium</keyword>
<dbReference type="PROSITE" id="PS00866">
    <property type="entry name" value="CPSASE_1"/>
    <property type="match status" value="1"/>
</dbReference>
<accession>A0A2M8PHM4</accession>
<evidence type="ECO:0000256" key="5">
    <source>
        <dbReference type="ARBA" id="ARBA00022842"/>
    </source>
</evidence>
<dbReference type="SUPFAM" id="SSF51246">
    <property type="entry name" value="Rudiment single hybrid motif"/>
    <property type="match status" value="1"/>
</dbReference>
<dbReference type="FunFam" id="3.30.1490.20:FF:000003">
    <property type="entry name" value="acetyl-CoA carboxylase isoform X1"/>
    <property type="match status" value="1"/>
</dbReference>
<dbReference type="InterPro" id="IPR005481">
    <property type="entry name" value="BC-like_N"/>
</dbReference>
<sequence length="508" mass="56842">MAVHGQETRLFKKVLIANRGEIAVRIIRACRELGIRTVAVFSEVDRTALHVRYADEAYCIGAPPPRESYLNYRKIIEVARRAEVDAIHPGYGFLSEREVFAEACREAGVTFIGPSPEAISTMGDKQRARQTVKAAGVPVVPGTEPGLNDEELMHAAEHQIGFPVMVKAAAGGGGKGMRVVRTPEELPSAIASAHREAENAFGDGTLYLEKLIEGARHIEIQVLGDTHGNIIHLGERECSIQRRHQKLVEEAPSPFVDEAMRQRMGEIAVRAARAVNYVNAGTVEFIVDKQKNFYFLEMNTRLQVEHPVTELVTGVDLVKEQLRIAQGRRMEPTQESVRMIGHAIECRINAEDPFNNFLPSIGRVTVHLAPTGPGVRLDSGIYAGYEVTPYYDSMLAKLIVWGARRSQAIRRLSRALSEYRVMGIKTNLPFHQKLVNSHHFISGKFDTGFIEHYFTPTIDTTHLDLESAAIIATLIAHQDRQQAAQIVMANERDTSNWKWVGRYERMHR</sequence>
<dbReference type="InterPro" id="IPR011054">
    <property type="entry name" value="Rudment_hybrid_motif"/>
</dbReference>
<evidence type="ECO:0000313" key="11">
    <source>
        <dbReference type="Proteomes" id="UP000229681"/>
    </source>
</evidence>
<dbReference type="SUPFAM" id="SSF56059">
    <property type="entry name" value="Glutathione synthetase ATP-binding domain-like"/>
    <property type="match status" value="1"/>
</dbReference>
<dbReference type="InterPro" id="IPR005479">
    <property type="entry name" value="CPAse_ATP-bd"/>
</dbReference>
<dbReference type="Proteomes" id="UP000229681">
    <property type="component" value="Unassembled WGS sequence"/>
</dbReference>
<dbReference type="PROSITE" id="PS50979">
    <property type="entry name" value="BC"/>
    <property type="match status" value="1"/>
</dbReference>
<proteinExistence type="predicted"/>
<evidence type="ECO:0000259" key="9">
    <source>
        <dbReference type="PROSITE" id="PS50979"/>
    </source>
</evidence>
<name>A0A2M8PHM4_9CHLR</name>
<dbReference type="FunFam" id="3.40.50.20:FF:000010">
    <property type="entry name" value="Propionyl-CoA carboxylase subunit alpha"/>
    <property type="match status" value="1"/>
</dbReference>
<evidence type="ECO:0000256" key="1">
    <source>
        <dbReference type="ARBA" id="ARBA00013263"/>
    </source>
</evidence>
<feature type="domain" description="Biotin carboxylation" evidence="9">
    <location>
        <begin position="10"/>
        <end position="455"/>
    </location>
</feature>
<dbReference type="PANTHER" id="PTHR18866">
    <property type="entry name" value="CARBOXYLASE:PYRUVATE/ACETYL-COA/PROPIONYL-COA CARBOXYLASE"/>
    <property type="match status" value="1"/>
</dbReference>
<dbReference type="EMBL" id="PGTM01000017">
    <property type="protein sequence ID" value="PJF37055.1"/>
    <property type="molecule type" value="Genomic_DNA"/>
</dbReference>
<dbReference type="FunFam" id="3.30.470.20:FF:000028">
    <property type="entry name" value="Methylcrotonoyl-CoA carboxylase subunit alpha, mitochondrial"/>
    <property type="match status" value="1"/>
</dbReference>
<dbReference type="Pfam" id="PF00289">
    <property type="entry name" value="Biotin_carb_N"/>
    <property type="match status" value="1"/>
</dbReference>
<dbReference type="EC" id="6.3.4.14" evidence="1"/>
<dbReference type="UniPathway" id="UPA00655">
    <property type="reaction ID" value="UER00711"/>
</dbReference>
<reference evidence="10 11" key="1">
    <citation type="submission" date="2017-11" db="EMBL/GenBank/DDBJ databases">
        <title>Evolution of Phototrophy in the Chloroflexi Phylum Driven by Horizontal Gene Transfer.</title>
        <authorList>
            <person name="Ward L.M."/>
            <person name="Hemp J."/>
            <person name="Shih P.M."/>
            <person name="Mcglynn S.E."/>
            <person name="Fischer W."/>
        </authorList>
    </citation>
    <scope>NUCLEOTIDE SEQUENCE [LARGE SCALE GENOMIC DNA]</scope>
    <source>
        <strain evidence="10">JP3_13</strain>
    </source>
</reference>
<dbReference type="InterPro" id="IPR004549">
    <property type="entry name" value="Acetyl_CoA_COase_biotin_COase"/>
</dbReference>
<evidence type="ECO:0000256" key="7">
    <source>
        <dbReference type="PROSITE-ProRule" id="PRU00409"/>
    </source>
</evidence>
<evidence type="ECO:0000256" key="4">
    <source>
        <dbReference type="ARBA" id="ARBA00022840"/>
    </source>
</evidence>
<evidence type="ECO:0000256" key="2">
    <source>
        <dbReference type="ARBA" id="ARBA00022598"/>
    </source>
</evidence>
<evidence type="ECO:0000259" key="8">
    <source>
        <dbReference type="PROSITE" id="PS50975"/>
    </source>
</evidence>
<dbReference type="InterPro" id="IPR011764">
    <property type="entry name" value="Biotin_carboxylation_dom"/>
</dbReference>
<dbReference type="PROSITE" id="PS00867">
    <property type="entry name" value="CPSASE_2"/>
    <property type="match status" value="1"/>
</dbReference>
<dbReference type="PROSITE" id="PS50975">
    <property type="entry name" value="ATP_GRASP"/>
    <property type="match status" value="1"/>
</dbReference>